<gene>
    <name evidence="2" type="ORF">SEMRO_870_G213700.1</name>
</gene>
<protein>
    <submittedName>
        <fullName evidence="2">Uncharacterized protein</fullName>
    </submittedName>
</protein>
<reference evidence="2" key="1">
    <citation type="submission" date="2020-06" db="EMBL/GenBank/DDBJ databases">
        <authorList>
            <consortium name="Plant Systems Biology data submission"/>
        </authorList>
    </citation>
    <scope>NUCLEOTIDE SEQUENCE</scope>
    <source>
        <strain evidence="2">D6</strain>
    </source>
</reference>
<dbReference type="EMBL" id="CAICTM010000869">
    <property type="protein sequence ID" value="CAB9517646.1"/>
    <property type="molecule type" value="Genomic_DNA"/>
</dbReference>
<dbReference type="AlphaFoldDB" id="A0A9N8HKX2"/>
<name>A0A9N8HKX2_9STRA</name>
<evidence type="ECO:0000256" key="1">
    <source>
        <dbReference type="SAM" id="MobiDB-lite"/>
    </source>
</evidence>
<feature type="compositionally biased region" description="Acidic residues" evidence="1">
    <location>
        <begin position="77"/>
        <end position="94"/>
    </location>
</feature>
<comment type="caution">
    <text evidence="2">The sequence shown here is derived from an EMBL/GenBank/DDBJ whole genome shotgun (WGS) entry which is preliminary data.</text>
</comment>
<feature type="compositionally biased region" description="Low complexity" evidence="1">
    <location>
        <begin position="221"/>
        <end position="234"/>
    </location>
</feature>
<accession>A0A9N8HKX2</accession>
<evidence type="ECO:0000313" key="3">
    <source>
        <dbReference type="Proteomes" id="UP001153069"/>
    </source>
</evidence>
<sequence>MDTAATKRSFDAVDNVEVKDEFEAPKDDTPSPRKKRRGDASSTEDEDSPPDSPREERKSETDQEDEQDGNVDTTSNGEDDEGDEDEQDQTESNEEQSQQNPFMGNNGAQQLLQQQQQNMMSSNMMNNMNNMAMNPAMYNGNPNMMQMMMMGGAGGPFAGYGTPAPNFMGPPGPYFPNAAAAGGYPMPMMGMQWANQFGPAAMGMNMNMNMPPGMQQFPMGNMGYPMNNNPMGAPFAGLPNGQQQQQQQNNNRTNSSSDQGRGNNTRRNNNNNNNTTSNDSSPQHKASSAQSNQDSNNKEANNGLLTGRSPTLLYMTCDDDSLSAFQCMVRRQIELFEARTEDVESNAQGRNKPIVLGQVGIRCRHCTSLPPRHRARASVYYPAKLLGLYQAAQNMATIHLCQHCQRIPASFRTELWALRERKSSAGGGKKYWADGAKVLGVYEADDGLRFENR</sequence>
<organism evidence="2 3">
    <name type="scientific">Seminavis robusta</name>
    <dbReference type="NCBI Taxonomy" id="568900"/>
    <lineage>
        <taxon>Eukaryota</taxon>
        <taxon>Sar</taxon>
        <taxon>Stramenopiles</taxon>
        <taxon>Ochrophyta</taxon>
        <taxon>Bacillariophyta</taxon>
        <taxon>Bacillariophyceae</taxon>
        <taxon>Bacillariophycidae</taxon>
        <taxon>Naviculales</taxon>
        <taxon>Naviculaceae</taxon>
        <taxon>Seminavis</taxon>
    </lineage>
</organism>
<proteinExistence type="predicted"/>
<evidence type="ECO:0000313" key="2">
    <source>
        <dbReference type="EMBL" id="CAB9517646.1"/>
    </source>
</evidence>
<feature type="compositionally biased region" description="Low complexity" evidence="1">
    <location>
        <begin position="242"/>
        <end position="251"/>
    </location>
</feature>
<keyword evidence="3" id="KW-1185">Reference proteome</keyword>
<feature type="compositionally biased region" description="Basic and acidic residues" evidence="1">
    <location>
        <begin position="52"/>
        <end position="61"/>
    </location>
</feature>
<dbReference type="Proteomes" id="UP001153069">
    <property type="component" value="Unassembled WGS sequence"/>
</dbReference>
<feature type="region of interest" description="Disordered" evidence="1">
    <location>
        <begin position="221"/>
        <end position="307"/>
    </location>
</feature>
<feature type="compositionally biased region" description="Low complexity" evidence="1">
    <location>
        <begin position="286"/>
        <end position="295"/>
    </location>
</feature>
<feature type="compositionally biased region" description="Low complexity" evidence="1">
    <location>
        <begin position="260"/>
        <end position="276"/>
    </location>
</feature>
<feature type="region of interest" description="Disordered" evidence="1">
    <location>
        <begin position="1"/>
        <end position="105"/>
    </location>
</feature>
<feature type="compositionally biased region" description="Low complexity" evidence="1">
    <location>
        <begin position="95"/>
        <end position="105"/>
    </location>
</feature>
<feature type="compositionally biased region" description="Basic and acidic residues" evidence="1">
    <location>
        <begin position="8"/>
        <end position="31"/>
    </location>
</feature>